<organism evidence="1 2">
    <name type="scientific">Candida albicans (strain WO-1)</name>
    <name type="common">Yeast</name>
    <dbReference type="NCBI Taxonomy" id="294748"/>
    <lineage>
        <taxon>Eukaryota</taxon>
        <taxon>Fungi</taxon>
        <taxon>Dikarya</taxon>
        <taxon>Ascomycota</taxon>
        <taxon>Saccharomycotina</taxon>
        <taxon>Pichiomycetes</taxon>
        <taxon>Debaryomycetaceae</taxon>
        <taxon>Candida/Lodderomyces clade</taxon>
        <taxon>Candida</taxon>
    </lineage>
</organism>
<protein>
    <submittedName>
        <fullName evidence="1">Uncharacterized protein</fullName>
    </submittedName>
</protein>
<sequence length="260" mass="29347">MTQSIFFSSTSDKFFFFCFSFSFNASYHQPDMIFPILPVISSPEDKQSIDEFSLVGQVLFPIESVSPKKHFIHQFPHDLDIFVNAIDNATTDQIVELLNVGIKQVFVNEKQYHDAIEAGLPSSRFVVAVDVPSTELLTSEASFVTSKPFSESDLKKYNANENRVIYIESNFTQDGAIELAKNYVPVIPSTKLTVKREEENKISISAVFVSTLTTDRPDGVVHYINHNPFTFLYSFGYSIFVPRDSIIAAIEEKSWGLPIT</sequence>
<dbReference type="VEuPathDB" id="FungiDB:CAWG_03769"/>
<keyword evidence="2" id="KW-1185">Reference proteome</keyword>
<evidence type="ECO:0000313" key="2">
    <source>
        <dbReference type="Proteomes" id="UP000001429"/>
    </source>
</evidence>
<dbReference type="PaxDb" id="5476-C4YI60"/>
<dbReference type="AlphaFoldDB" id="C4YI60"/>
<gene>
    <name evidence="1" type="ORF">CAWG_03769</name>
</gene>
<reference evidence="1 2" key="1">
    <citation type="journal article" date="2009" name="Nature">
        <title>Evolution of pathogenicity and sexual reproduction in eight Candida genomes.</title>
        <authorList>
            <person name="Butler G."/>
            <person name="Rasmussen M.D."/>
            <person name="Lin M.F."/>
            <person name="Santos M.A."/>
            <person name="Sakthikumar S."/>
            <person name="Munro C.A."/>
            <person name="Rheinbay E."/>
            <person name="Grabherr M."/>
            <person name="Forche A."/>
            <person name="Reedy J.L."/>
            <person name="Agrafioti I."/>
            <person name="Arnaud M.B."/>
            <person name="Bates S."/>
            <person name="Brown A.J."/>
            <person name="Brunke S."/>
            <person name="Costanzo M.C."/>
            <person name="Fitzpatrick D.A."/>
            <person name="de Groot P.W."/>
            <person name="Harris D."/>
            <person name="Hoyer L.L."/>
            <person name="Hube B."/>
            <person name="Klis F.M."/>
            <person name="Kodira C."/>
            <person name="Lennard N."/>
            <person name="Logue M.E."/>
            <person name="Martin R."/>
            <person name="Neiman A.M."/>
            <person name="Nikolaou E."/>
            <person name="Quail M.A."/>
            <person name="Quinn J."/>
            <person name="Santos M.C."/>
            <person name="Schmitzberger F.F."/>
            <person name="Sherlock G."/>
            <person name="Shah P."/>
            <person name="Silverstein K.A."/>
            <person name="Skrzypek M.S."/>
            <person name="Soll D."/>
            <person name="Staggs R."/>
            <person name="Stansfield I."/>
            <person name="Stumpf M.P."/>
            <person name="Sudbery P.E."/>
            <person name="Srikantha T."/>
            <person name="Zeng Q."/>
            <person name="Berman J."/>
            <person name="Berriman M."/>
            <person name="Heitman J."/>
            <person name="Gow N.A."/>
            <person name="Lorenz M.C."/>
            <person name="Birren B.W."/>
            <person name="Kellis M."/>
            <person name="Cuomo C.A."/>
        </authorList>
    </citation>
    <scope>NUCLEOTIDE SEQUENCE [LARGE SCALE GENOMIC DNA]</scope>
    <source>
        <strain evidence="1 2">WO-1</strain>
    </source>
</reference>
<evidence type="ECO:0000313" key="1">
    <source>
        <dbReference type="EMBL" id="EEQ45442.1"/>
    </source>
</evidence>
<dbReference type="EMBL" id="CH672349">
    <property type="protein sequence ID" value="EEQ45442.1"/>
    <property type="molecule type" value="Genomic_DNA"/>
</dbReference>
<name>C4YI60_CANAW</name>
<dbReference type="HOGENOM" id="CLU_1069557_0_0_1"/>
<dbReference type="Proteomes" id="UP000001429">
    <property type="component" value="Chromosome 4"/>
</dbReference>
<accession>C4YI60</accession>
<proteinExistence type="predicted"/>